<comment type="caution">
    <text evidence="1">The sequence shown here is derived from an EMBL/GenBank/DDBJ whole genome shotgun (WGS) entry which is preliminary data.</text>
</comment>
<organism evidence="1 2">
    <name type="scientific">Nonomuraea ferruginea</name>
    <dbReference type="NCBI Taxonomy" id="46174"/>
    <lineage>
        <taxon>Bacteria</taxon>
        <taxon>Bacillati</taxon>
        <taxon>Actinomycetota</taxon>
        <taxon>Actinomycetes</taxon>
        <taxon>Streptosporangiales</taxon>
        <taxon>Streptosporangiaceae</taxon>
        <taxon>Nonomuraea</taxon>
    </lineage>
</organism>
<reference evidence="1 2" key="1">
    <citation type="submission" date="2022-11" db="EMBL/GenBank/DDBJ databases">
        <title>Nonomuraea corallina sp. nov., a new species of the genus Nonomuraea isolated from sea side sediment in Thai sea.</title>
        <authorList>
            <person name="Ngamcharungchit C."/>
            <person name="Matsumoto A."/>
            <person name="Suriyachadkun C."/>
            <person name="Panbangred W."/>
            <person name="Inahashi Y."/>
            <person name="Intra B."/>
        </authorList>
    </citation>
    <scope>NUCLEOTIDE SEQUENCE [LARGE SCALE GENOMIC DNA]</scope>
    <source>
        <strain evidence="1 2">DSM 43553</strain>
    </source>
</reference>
<dbReference type="Proteomes" id="UP001212498">
    <property type="component" value="Unassembled WGS sequence"/>
</dbReference>
<protein>
    <submittedName>
        <fullName evidence="1">Uncharacterized protein</fullName>
    </submittedName>
</protein>
<sequence length="99" mass="11788">MHPDLRRSLVKELSESERPRRYWRGDDERGGVWLFESVEGDGEHWAIRQAEIDGARRLRRYWWRHPQDEHGFLTDQPLDIWDLTEIDGAAFEAVWAAGE</sequence>
<proteinExistence type="predicted"/>
<evidence type="ECO:0000313" key="1">
    <source>
        <dbReference type="EMBL" id="MDA0643011.1"/>
    </source>
</evidence>
<keyword evidence="2" id="KW-1185">Reference proteome</keyword>
<dbReference type="EMBL" id="JAPNUD010000056">
    <property type="protein sequence ID" value="MDA0643011.1"/>
    <property type="molecule type" value="Genomic_DNA"/>
</dbReference>
<accession>A0ABT4T0F9</accession>
<dbReference type="RefSeq" id="WP_271277410.1">
    <property type="nucleotide sequence ID" value="NZ_BAABFD010000001.1"/>
</dbReference>
<name>A0ABT4T0F9_9ACTN</name>
<gene>
    <name evidence="1" type="ORF">OUY24_20475</name>
</gene>
<evidence type="ECO:0000313" key="2">
    <source>
        <dbReference type="Proteomes" id="UP001212498"/>
    </source>
</evidence>